<dbReference type="AlphaFoldDB" id="A0AAP2DWH5"/>
<dbReference type="EMBL" id="JAHESE010000009">
    <property type="protein sequence ID" value="MBT1708875.1"/>
    <property type="molecule type" value="Genomic_DNA"/>
</dbReference>
<keyword evidence="6" id="KW-1185">Reference proteome</keyword>
<dbReference type="InterPro" id="IPR009057">
    <property type="entry name" value="Homeodomain-like_sf"/>
</dbReference>
<comment type="caution">
    <text evidence="5">The sequence shown here is derived from an EMBL/GenBank/DDBJ whole genome shotgun (WGS) entry which is preliminary data.</text>
</comment>
<dbReference type="InterPro" id="IPR054015">
    <property type="entry name" value="ExsA-like_N"/>
</dbReference>
<feature type="domain" description="HTH araC/xylS-type" evidence="4">
    <location>
        <begin position="172"/>
        <end position="267"/>
    </location>
</feature>
<proteinExistence type="predicted"/>
<dbReference type="Pfam" id="PF22200">
    <property type="entry name" value="ExsA_N"/>
    <property type="match status" value="1"/>
</dbReference>
<reference evidence="5 6" key="1">
    <citation type="submission" date="2021-05" db="EMBL/GenBank/DDBJ databases">
        <title>A Polyphasic approach of four new species of the genus Ohtaekwangia: Ohtaekwangia histidinii sp. nov., Ohtaekwangia cretensis sp. nov., Ohtaekwangia indiensis sp. nov., Ohtaekwangia reichenbachii sp. nov. from diverse environment.</title>
        <authorList>
            <person name="Octaviana S."/>
        </authorList>
    </citation>
    <scope>NUCLEOTIDE SEQUENCE [LARGE SCALE GENOMIC DNA]</scope>
    <source>
        <strain evidence="5 6">PWU5</strain>
    </source>
</reference>
<sequence>MSNGSEDHLPEVLYSCNTNIKRESEKFLSKHAFTHIFEGSLAIDTGASKEMYQAGDTILVKRNQLVRSVKYPGAGGQMRSITVFFSQERLRDFALTEVPGAVNPYAGKSVVPLRRDPLYAAYATSLVPYESSASQSLDAITALKTHEAVLLLLQLDPALRAMLFDFSEPGKIDLEAYMKQHFAFNVELKRFAYLTGRSIATFKRDFEKVFHTSPSRWLLQKRLEEAHYQIKEKGRKPSDVYLEVGFEDLSHFSFAFKKTYGVAPSLV</sequence>
<dbReference type="SMART" id="SM00342">
    <property type="entry name" value="HTH_ARAC"/>
    <property type="match status" value="1"/>
</dbReference>
<dbReference type="RefSeq" id="WP_254084462.1">
    <property type="nucleotide sequence ID" value="NZ_JAHESE010000009.1"/>
</dbReference>
<keyword evidence="3" id="KW-0804">Transcription</keyword>
<dbReference type="InterPro" id="IPR018060">
    <property type="entry name" value="HTH_AraC"/>
</dbReference>
<dbReference type="Proteomes" id="UP001319080">
    <property type="component" value="Unassembled WGS sequence"/>
</dbReference>
<dbReference type="PANTHER" id="PTHR46796">
    <property type="entry name" value="HTH-TYPE TRANSCRIPTIONAL ACTIVATOR RHAS-RELATED"/>
    <property type="match status" value="1"/>
</dbReference>
<evidence type="ECO:0000313" key="6">
    <source>
        <dbReference type="Proteomes" id="UP001319080"/>
    </source>
</evidence>
<dbReference type="GO" id="GO:0003700">
    <property type="term" value="F:DNA-binding transcription factor activity"/>
    <property type="evidence" value="ECO:0007669"/>
    <property type="project" value="InterPro"/>
</dbReference>
<evidence type="ECO:0000313" key="5">
    <source>
        <dbReference type="EMBL" id="MBT1708875.1"/>
    </source>
</evidence>
<accession>A0AAP2DWH5</accession>
<protein>
    <submittedName>
        <fullName evidence="5">AraC family transcriptional regulator</fullName>
    </submittedName>
</protein>
<dbReference type="Pfam" id="PF12833">
    <property type="entry name" value="HTH_18"/>
    <property type="match status" value="1"/>
</dbReference>
<name>A0AAP2DWH5_9BACT</name>
<evidence type="ECO:0000259" key="4">
    <source>
        <dbReference type="PROSITE" id="PS01124"/>
    </source>
</evidence>
<dbReference type="Gene3D" id="1.10.10.60">
    <property type="entry name" value="Homeodomain-like"/>
    <property type="match status" value="1"/>
</dbReference>
<dbReference type="SUPFAM" id="SSF46689">
    <property type="entry name" value="Homeodomain-like"/>
    <property type="match status" value="1"/>
</dbReference>
<evidence type="ECO:0000256" key="3">
    <source>
        <dbReference type="ARBA" id="ARBA00023163"/>
    </source>
</evidence>
<evidence type="ECO:0000256" key="1">
    <source>
        <dbReference type="ARBA" id="ARBA00023015"/>
    </source>
</evidence>
<dbReference type="PROSITE" id="PS01124">
    <property type="entry name" value="HTH_ARAC_FAMILY_2"/>
    <property type="match status" value="1"/>
</dbReference>
<dbReference type="GO" id="GO:0043565">
    <property type="term" value="F:sequence-specific DNA binding"/>
    <property type="evidence" value="ECO:0007669"/>
    <property type="project" value="InterPro"/>
</dbReference>
<keyword evidence="1" id="KW-0805">Transcription regulation</keyword>
<organism evidence="5 6">
    <name type="scientific">Dawidia cretensis</name>
    <dbReference type="NCBI Taxonomy" id="2782350"/>
    <lineage>
        <taxon>Bacteria</taxon>
        <taxon>Pseudomonadati</taxon>
        <taxon>Bacteroidota</taxon>
        <taxon>Cytophagia</taxon>
        <taxon>Cytophagales</taxon>
        <taxon>Chryseotaleaceae</taxon>
        <taxon>Dawidia</taxon>
    </lineage>
</organism>
<keyword evidence="2" id="KW-0238">DNA-binding</keyword>
<dbReference type="InterPro" id="IPR050204">
    <property type="entry name" value="AraC_XylS_family_regulators"/>
</dbReference>
<evidence type="ECO:0000256" key="2">
    <source>
        <dbReference type="ARBA" id="ARBA00023125"/>
    </source>
</evidence>
<gene>
    <name evidence="5" type="ORF">KK062_11610</name>
</gene>